<proteinExistence type="predicted"/>
<evidence type="ECO:0000313" key="2">
    <source>
        <dbReference type="Proteomes" id="UP001154061"/>
    </source>
</evidence>
<sequence length="162" mass="19590">MVWRIPTIPSEKEEEIFGLYKNTEQTEITDFEREGEKLRKIFSNSQIEAPGDESGVIKLFWMVHPYLRFDDVTHISEDFPDGKAILNDEYVLIEFEYQFKNFIYHGHNPKRCDFIICWEYKDYDPRKEEYRKRLKQTLEHCTIIPLREVLINNVRYAINANF</sequence>
<dbReference type="EMBL" id="JAMQOT010000001">
    <property type="protein sequence ID" value="MDF9744529.1"/>
    <property type="molecule type" value="Genomic_DNA"/>
</dbReference>
<name>A0A9Q4KZN5_9EURY</name>
<accession>A0A9Q4KZN5</accession>
<reference evidence="1" key="1">
    <citation type="submission" date="2022-06" db="EMBL/GenBank/DDBJ databases">
        <title>Natrinema sp. a new haloarchaeum isolate from saline soil.</title>
        <authorList>
            <person name="Strakova D."/>
            <person name="Galisteo C."/>
            <person name="Sanchez-Porro C."/>
            <person name="Ventosa A."/>
        </authorList>
    </citation>
    <scope>NUCLEOTIDE SEQUENCE</scope>
    <source>
        <strain evidence="1">S1CR25-10</strain>
    </source>
</reference>
<keyword evidence="2" id="KW-1185">Reference proteome</keyword>
<dbReference type="RefSeq" id="WP_277520020.1">
    <property type="nucleotide sequence ID" value="NZ_JAMQOT010000001.1"/>
</dbReference>
<organism evidence="1 2">
    <name type="scientific">Natrinema salsiterrestre</name>
    <dbReference type="NCBI Taxonomy" id="2950540"/>
    <lineage>
        <taxon>Archaea</taxon>
        <taxon>Methanobacteriati</taxon>
        <taxon>Methanobacteriota</taxon>
        <taxon>Stenosarchaea group</taxon>
        <taxon>Halobacteria</taxon>
        <taxon>Halobacteriales</taxon>
        <taxon>Natrialbaceae</taxon>
        <taxon>Natrinema</taxon>
    </lineage>
</organism>
<comment type="caution">
    <text evidence="1">The sequence shown here is derived from an EMBL/GenBank/DDBJ whole genome shotgun (WGS) entry which is preliminary data.</text>
</comment>
<gene>
    <name evidence="1" type="ORF">NDI89_02920</name>
</gene>
<dbReference type="Proteomes" id="UP001154061">
    <property type="component" value="Unassembled WGS sequence"/>
</dbReference>
<dbReference type="AlphaFoldDB" id="A0A9Q4KZN5"/>
<evidence type="ECO:0000313" key="1">
    <source>
        <dbReference type="EMBL" id="MDF9744529.1"/>
    </source>
</evidence>
<protein>
    <submittedName>
        <fullName evidence="1">Uncharacterized protein</fullName>
    </submittedName>
</protein>